<dbReference type="PRINTS" id="PR00039">
    <property type="entry name" value="HTHLYSR"/>
</dbReference>
<feature type="domain" description="HTH lysR-type" evidence="5">
    <location>
        <begin position="1"/>
        <end position="58"/>
    </location>
</feature>
<evidence type="ECO:0000313" key="7">
    <source>
        <dbReference type="Proteomes" id="UP000823914"/>
    </source>
</evidence>
<dbReference type="InterPro" id="IPR005119">
    <property type="entry name" value="LysR_subst-bd"/>
</dbReference>
<dbReference type="SUPFAM" id="SSF46785">
    <property type="entry name" value="Winged helix' DNA-binding domain"/>
    <property type="match status" value="1"/>
</dbReference>
<dbReference type="Gene3D" id="3.40.190.290">
    <property type="match status" value="1"/>
</dbReference>
<dbReference type="GO" id="GO:0003700">
    <property type="term" value="F:DNA-binding transcription factor activity"/>
    <property type="evidence" value="ECO:0007669"/>
    <property type="project" value="InterPro"/>
</dbReference>
<dbReference type="InterPro" id="IPR036390">
    <property type="entry name" value="WH_DNA-bd_sf"/>
</dbReference>
<comment type="caution">
    <text evidence="6">The sequence shown here is derived from an EMBL/GenBank/DDBJ whole genome shotgun (WGS) entry which is preliminary data.</text>
</comment>
<dbReference type="EMBL" id="JAHLFV010000003">
    <property type="protein sequence ID" value="MBU3848959.1"/>
    <property type="molecule type" value="Genomic_DNA"/>
</dbReference>
<dbReference type="CDD" id="cd05466">
    <property type="entry name" value="PBP2_LTTR_substrate"/>
    <property type="match status" value="1"/>
</dbReference>
<proteinExistence type="inferred from homology"/>
<dbReference type="PANTHER" id="PTHR30419">
    <property type="entry name" value="HTH-TYPE TRANSCRIPTIONAL REGULATOR YBHD"/>
    <property type="match status" value="1"/>
</dbReference>
<dbReference type="AlphaFoldDB" id="A0A9E2NYE9"/>
<keyword evidence="4" id="KW-0804">Transcription</keyword>
<reference evidence="6" key="1">
    <citation type="journal article" date="2021" name="PeerJ">
        <title>Extensive microbial diversity within the chicken gut microbiome revealed by metagenomics and culture.</title>
        <authorList>
            <person name="Gilroy R."/>
            <person name="Ravi A."/>
            <person name="Getino M."/>
            <person name="Pursley I."/>
            <person name="Horton D.L."/>
            <person name="Alikhan N.F."/>
            <person name="Baker D."/>
            <person name="Gharbi K."/>
            <person name="Hall N."/>
            <person name="Watson M."/>
            <person name="Adriaenssens E.M."/>
            <person name="Foster-Nyarko E."/>
            <person name="Jarju S."/>
            <person name="Secka A."/>
            <person name="Antonio M."/>
            <person name="Oren A."/>
            <person name="Chaudhuri R.R."/>
            <person name="La Ragione R."/>
            <person name="Hildebrand F."/>
            <person name="Pallen M.J."/>
        </authorList>
    </citation>
    <scope>NUCLEOTIDE SEQUENCE</scope>
    <source>
        <strain evidence="6">Gambia15-2214</strain>
    </source>
</reference>
<comment type="similarity">
    <text evidence="1">Belongs to the LysR transcriptional regulatory family.</text>
</comment>
<organism evidence="6 7">
    <name type="scientific">Candidatus Treponema excrementipullorum</name>
    <dbReference type="NCBI Taxonomy" id="2838768"/>
    <lineage>
        <taxon>Bacteria</taxon>
        <taxon>Pseudomonadati</taxon>
        <taxon>Spirochaetota</taxon>
        <taxon>Spirochaetia</taxon>
        <taxon>Spirochaetales</taxon>
        <taxon>Treponemataceae</taxon>
        <taxon>Treponema</taxon>
    </lineage>
</organism>
<dbReference type="InterPro" id="IPR000847">
    <property type="entry name" value="LysR_HTH_N"/>
</dbReference>
<dbReference type="InterPro" id="IPR050950">
    <property type="entry name" value="HTH-type_LysR_regulators"/>
</dbReference>
<dbReference type="PROSITE" id="PS50931">
    <property type="entry name" value="HTH_LYSR"/>
    <property type="match status" value="1"/>
</dbReference>
<dbReference type="Pfam" id="PF00126">
    <property type="entry name" value="HTH_1"/>
    <property type="match status" value="1"/>
</dbReference>
<dbReference type="GO" id="GO:0003677">
    <property type="term" value="F:DNA binding"/>
    <property type="evidence" value="ECO:0007669"/>
    <property type="project" value="UniProtKB-KW"/>
</dbReference>
<dbReference type="GO" id="GO:0005829">
    <property type="term" value="C:cytosol"/>
    <property type="evidence" value="ECO:0007669"/>
    <property type="project" value="TreeGrafter"/>
</dbReference>
<evidence type="ECO:0000259" key="5">
    <source>
        <dbReference type="PROSITE" id="PS50931"/>
    </source>
</evidence>
<keyword evidence="2" id="KW-0805">Transcription regulation</keyword>
<name>A0A9E2NYE9_9SPIR</name>
<dbReference type="PANTHER" id="PTHR30419:SF28">
    <property type="entry name" value="HTH-TYPE TRANSCRIPTIONAL REGULATOR BSDA"/>
    <property type="match status" value="1"/>
</dbReference>
<sequence length="297" mass="33990">MELTQLKYFLAVAKNQHVTRAASELHVAQPAVTQAIHRLEDELGVPLFTAKGRNIVLSPYGKYFYEKLQPLISALNELPRELRSLADLENNIIYLNVLAASNLITQAIIEYQRIDESLHIHLSQNEHSDFYDISVTTKVSRKPNDKEKIFVCREEIFLAVPNSGKFKDMSCIRLQDVKDQGFIMLSGAKIFRRICDRFFQQAGIFPKIFFESDTTSAIQNMIAANMGVGFRPDFSWERLNSHRVKLLPITDSECSRDIVISCKHNKTDNTKTEAFYHFLVQYIHAAAKNKSEDKSTV</sequence>
<reference evidence="6" key="2">
    <citation type="submission" date="2021-04" db="EMBL/GenBank/DDBJ databases">
        <authorList>
            <person name="Gilroy R."/>
        </authorList>
    </citation>
    <scope>NUCLEOTIDE SEQUENCE</scope>
    <source>
        <strain evidence="6">Gambia15-2214</strain>
    </source>
</reference>
<dbReference type="Gene3D" id="1.10.10.10">
    <property type="entry name" value="Winged helix-like DNA-binding domain superfamily/Winged helix DNA-binding domain"/>
    <property type="match status" value="1"/>
</dbReference>
<keyword evidence="3" id="KW-0238">DNA-binding</keyword>
<gene>
    <name evidence="6" type="ORF">IAA16_00155</name>
</gene>
<dbReference type="Proteomes" id="UP000823914">
    <property type="component" value="Unassembled WGS sequence"/>
</dbReference>
<dbReference type="FunFam" id="1.10.10.10:FF:000001">
    <property type="entry name" value="LysR family transcriptional regulator"/>
    <property type="match status" value="1"/>
</dbReference>
<dbReference type="InterPro" id="IPR036388">
    <property type="entry name" value="WH-like_DNA-bd_sf"/>
</dbReference>
<evidence type="ECO:0000256" key="3">
    <source>
        <dbReference type="ARBA" id="ARBA00023125"/>
    </source>
</evidence>
<evidence type="ECO:0000256" key="4">
    <source>
        <dbReference type="ARBA" id="ARBA00023163"/>
    </source>
</evidence>
<dbReference type="Pfam" id="PF03466">
    <property type="entry name" value="LysR_substrate"/>
    <property type="match status" value="1"/>
</dbReference>
<evidence type="ECO:0000256" key="2">
    <source>
        <dbReference type="ARBA" id="ARBA00023015"/>
    </source>
</evidence>
<evidence type="ECO:0000313" key="6">
    <source>
        <dbReference type="EMBL" id="MBU3848959.1"/>
    </source>
</evidence>
<protein>
    <submittedName>
        <fullName evidence="6">LysR family transcriptional regulator</fullName>
    </submittedName>
</protein>
<accession>A0A9E2NYE9</accession>
<evidence type="ECO:0000256" key="1">
    <source>
        <dbReference type="ARBA" id="ARBA00009437"/>
    </source>
</evidence>
<dbReference type="SUPFAM" id="SSF53850">
    <property type="entry name" value="Periplasmic binding protein-like II"/>
    <property type="match status" value="1"/>
</dbReference>